<evidence type="ECO:0000313" key="3">
    <source>
        <dbReference type="Proteomes" id="UP000184063"/>
    </source>
</evidence>
<evidence type="ECO:0000313" key="2">
    <source>
        <dbReference type="EMBL" id="OJZ80978.1"/>
    </source>
</evidence>
<sequence length="181" mass="20021">MPDDQRRPHVHRTSQVLQRCRTGVPRAVETSKSGWVRKAPSALSRGKIPPKKTQNYGPIQVGGEIGSVCVMNCDTSGPTQAHGPSPTLWLSSSRSRNSKPSGIYGQEAGCKTIVPVKENPSWEREEDVRVRSTGPVHGTFSWMVTTERSTRMGEFAMAMAIRDSPAFVFWTDPAAVRQEVW</sequence>
<proteinExistence type="predicted"/>
<organism evidence="2 3">
    <name type="scientific">Aspergillus luchuensis (strain CBS 106.47)</name>
    <dbReference type="NCBI Taxonomy" id="1137211"/>
    <lineage>
        <taxon>Eukaryota</taxon>
        <taxon>Fungi</taxon>
        <taxon>Dikarya</taxon>
        <taxon>Ascomycota</taxon>
        <taxon>Pezizomycotina</taxon>
        <taxon>Eurotiomycetes</taxon>
        <taxon>Eurotiomycetidae</taxon>
        <taxon>Eurotiales</taxon>
        <taxon>Aspergillaceae</taxon>
        <taxon>Aspergillus</taxon>
        <taxon>Aspergillus subgen. Circumdati</taxon>
    </lineage>
</organism>
<name>A0A1M3T2L0_ASPLC</name>
<feature type="region of interest" description="Disordered" evidence="1">
    <location>
        <begin position="1"/>
        <end position="58"/>
    </location>
</feature>
<protein>
    <submittedName>
        <fullName evidence="2">Uncharacterized protein</fullName>
    </submittedName>
</protein>
<gene>
    <name evidence="2" type="ORF">ASPFODRAFT_398287</name>
</gene>
<reference evidence="3" key="1">
    <citation type="journal article" date="2017" name="Genome Biol.">
        <title>Comparative genomics reveals high biological diversity and specific adaptations in the industrially and medically important fungal genus Aspergillus.</title>
        <authorList>
            <person name="de Vries R.P."/>
            <person name="Riley R."/>
            <person name="Wiebenga A."/>
            <person name="Aguilar-Osorio G."/>
            <person name="Amillis S."/>
            <person name="Uchima C.A."/>
            <person name="Anderluh G."/>
            <person name="Asadollahi M."/>
            <person name="Askin M."/>
            <person name="Barry K."/>
            <person name="Battaglia E."/>
            <person name="Bayram O."/>
            <person name="Benocci T."/>
            <person name="Braus-Stromeyer S.A."/>
            <person name="Caldana C."/>
            <person name="Canovas D."/>
            <person name="Cerqueira G.C."/>
            <person name="Chen F."/>
            <person name="Chen W."/>
            <person name="Choi C."/>
            <person name="Clum A."/>
            <person name="Dos Santos R.A."/>
            <person name="Damasio A.R."/>
            <person name="Diallinas G."/>
            <person name="Emri T."/>
            <person name="Fekete E."/>
            <person name="Flipphi M."/>
            <person name="Freyberg S."/>
            <person name="Gallo A."/>
            <person name="Gournas C."/>
            <person name="Habgood R."/>
            <person name="Hainaut M."/>
            <person name="Harispe M.L."/>
            <person name="Henrissat B."/>
            <person name="Hilden K.S."/>
            <person name="Hope R."/>
            <person name="Hossain A."/>
            <person name="Karabika E."/>
            <person name="Karaffa L."/>
            <person name="Karanyi Z."/>
            <person name="Krasevec N."/>
            <person name="Kuo A."/>
            <person name="Kusch H."/>
            <person name="LaButti K."/>
            <person name="Lagendijk E.L."/>
            <person name="Lapidus A."/>
            <person name="Levasseur A."/>
            <person name="Lindquist E."/>
            <person name="Lipzen A."/>
            <person name="Logrieco A.F."/>
            <person name="MacCabe A."/>
            <person name="Maekelae M.R."/>
            <person name="Malavazi I."/>
            <person name="Melin P."/>
            <person name="Meyer V."/>
            <person name="Mielnichuk N."/>
            <person name="Miskei M."/>
            <person name="Molnar A.P."/>
            <person name="Mule G."/>
            <person name="Ngan C.Y."/>
            <person name="Orejas M."/>
            <person name="Orosz E."/>
            <person name="Ouedraogo J.P."/>
            <person name="Overkamp K.M."/>
            <person name="Park H.-S."/>
            <person name="Perrone G."/>
            <person name="Piumi F."/>
            <person name="Punt P.J."/>
            <person name="Ram A.F."/>
            <person name="Ramon A."/>
            <person name="Rauscher S."/>
            <person name="Record E."/>
            <person name="Riano-Pachon D.M."/>
            <person name="Robert V."/>
            <person name="Roehrig J."/>
            <person name="Ruller R."/>
            <person name="Salamov A."/>
            <person name="Salih N.S."/>
            <person name="Samson R.A."/>
            <person name="Sandor E."/>
            <person name="Sanguinetti M."/>
            <person name="Schuetze T."/>
            <person name="Sepcic K."/>
            <person name="Shelest E."/>
            <person name="Sherlock G."/>
            <person name="Sophianopoulou V."/>
            <person name="Squina F.M."/>
            <person name="Sun H."/>
            <person name="Susca A."/>
            <person name="Todd R.B."/>
            <person name="Tsang A."/>
            <person name="Unkles S.E."/>
            <person name="van de Wiele N."/>
            <person name="van Rossen-Uffink D."/>
            <person name="Oliveira J.V."/>
            <person name="Vesth T.C."/>
            <person name="Visser J."/>
            <person name="Yu J.-H."/>
            <person name="Zhou M."/>
            <person name="Andersen M.R."/>
            <person name="Archer D.B."/>
            <person name="Baker S.E."/>
            <person name="Benoit I."/>
            <person name="Brakhage A.A."/>
            <person name="Braus G.H."/>
            <person name="Fischer R."/>
            <person name="Frisvad J.C."/>
            <person name="Goldman G.H."/>
            <person name="Houbraken J."/>
            <person name="Oakley B."/>
            <person name="Pocsi I."/>
            <person name="Scazzocchio C."/>
            <person name="Seiboth B."/>
            <person name="vanKuyk P.A."/>
            <person name="Wortman J."/>
            <person name="Dyer P.S."/>
            <person name="Grigoriev I.V."/>
        </authorList>
    </citation>
    <scope>NUCLEOTIDE SEQUENCE [LARGE SCALE GENOMIC DNA]</scope>
    <source>
        <strain evidence="3">CBS 106.47</strain>
    </source>
</reference>
<feature type="region of interest" description="Disordered" evidence="1">
    <location>
        <begin position="77"/>
        <end position="104"/>
    </location>
</feature>
<evidence type="ECO:0000256" key="1">
    <source>
        <dbReference type="SAM" id="MobiDB-lite"/>
    </source>
</evidence>
<feature type="compositionally biased region" description="Low complexity" evidence="1">
    <location>
        <begin position="91"/>
        <end position="101"/>
    </location>
</feature>
<accession>A0A1M3T2L0</accession>
<dbReference type="Proteomes" id="UP000184063">
    <property type="component" value="Unassembled WGS sequence"/>
</dbReference>
<dbReference type="AlphaFoldDB" id="A0A1M3T2L0"/>
<dbReference type="VEuPathDB" id="FungiDB:ASPFODRAFT_398287"/>
<dbReference type="EMBL" id="KV878252">
    <property type="protein sequence ID" value="OJZ80978.1"/>
    <property type="molecule type" value="Genomic_DNA"/>
</dbReference>